<accession>A0AA94HT07</accession>
<dbReference type="CDD" id="cd01949">
    <property type="entry name" value="GGDEF"/>
    <property type="match status" value="1"/>
</dbReference>
<dbReference type="NCBIfam" id="TIGR00254">
    <property type="entry name" value="GGDEF"/>
    <property type="match status" value="1"/>
</dbReference>
<dbReference type="FunFam" id="3.30.70.270:FF:000001">
    <property type="entry name" value="Diguanylate cyclase domain protein"/>
    <property type="match status" value="1"/>
</dbReference>
<dbReference type="Proteomes" id="UP000182680">
    <property type="component" value="Unassembled WGS sequence"/>
</dbReference>
<comment type="caution">
    <text evidence="4">The sequence shown here is derived from an EMBL/GenBank/DDBJ whole genome shotgun (WGS) entry which is preliminary data.</text>
</comment>
<dbReference type="PANTHER" id="PTHR45138:SF9">
    <property type="entry name" value="DIGUANYLATE CYCLASE DGCM-RELATED"/>
    <property type="match status" value="1"/>
</dbReference>
<dbReference type="SMART" id="SM00267">
    <property type="entry name" value="GGDEF"/>
    <property type="match status" value="1"/>
</dbReference>
<dbReference type="GO" id="GO:1902201">
    <property type="term" value="P:negative regulation of bacterial-type flagellum-dependent cell motility"/>
    <property type="evidence" value="ECO:0007669"/>
    <property type="project" value="TreeGrafter"/>
</dbReference>
<proteinExistence type="predicted"/>
<dbReference type="InterPro" id="IPR000160">
    <property type="entry name" value="GGDEF_dom"/>
</dbReference>
<dbReference type="InterPro" id="IPR029787">
    <property type="entry name" value="Nucleotide_cyclase"/>
</dbReference>
<name>A0AA94HT07_DESDE</name>
<dbReference type="EC" id="2.7.7.65" evidence="1"/>
<evidence type="ECO:0000313" key="4">
    <source>
        <dbReference type="EMBL" id="SFW50214.1"/>
    </source>
</evidence>
<dbReference type="SUPFAM" id="SSF55073">
    <property type="entry name" value="Nucleotide cyclase"/>
    <property type="match status" value="1"/>
</dbReference>
<reference evidence="5" key="1">
    <citation type="submission" date="2016-11" db="EMBL/GenBank/DDBJ databases">
        <authorList>
            <person name="Jaros S."/>
            <person name="Januszkiewicz K."/>
            <person name="Wedrychowicz H."/>
        </authorList>
    </citation>
    <scope>NUCLEOTIDE SEQUENCE [LARGE SCALE GENOMIC DNA]</scope>
    <source>
        <strain evidence="5">DSM 7057</strain>
    </source>
</reference>
<evidence type="ECO:0000313" key="5">
    <source>
        <dbReference type="Proteomes" id="UP000182680"/>
    </source>
</evidence>
<protein>
    <recommendedName>
        <fullName evidence="1">diguanylate cyclase</fullName>
        <ecNumber evidence="1">2.7.7.65</ecNumber>
    </recommendedName>
</protein>
<dbReference type="GO" id="GO:0052621">
    <property type="term" value="F:diguanylate cyclase activity"/>
    <property type="evidence" value="ECO:0007669"/>
    <property type="project" value="UniProtKB-EC"/>
</dbReference>
<dbReference type="Gene3D" id="3.30.70.270">
    <property type="match status" value="1"/>
</dbReference>
<dbReference type="GO" id="GO:0005886">
    <property type="term" value="C:plasma membrane"/>
    <property type="evidence" value="ECO:0007669"/>
    <property type="project" value="TreeGrafter"/>
</dbReference>
<feature type="domain" description="GGDEF" evidence="3">
    <location>
        <begin position="176"/>
        <end position="334"/>
    </location>
</feature>
<evidence type="ECO:0000259" key="3">
    <source>
        <dbReference type="PROSITE" id="PS50887"/>
    </source>
</evidence>
<dbReference type="InterPro" id="IPR043128">
    <property type="entry name" value="Rev_trsase/Diguanyl_cyclase"/>
</dbReference>
<dbReference type="AlphaFoldDB" id="A0AA94HT07"/>
<organism evidence="4 5">
    <name type="scientific">Desulfovibrio desulfuricans</name>
    <dbReference type="NCBI Taxonomy" id="876"/>
    <lineage>
        <taxon>Bacteria</taxon>
        <taxon>Pseudomonadati</taxon>
        <taxon>Thermodesulfobacteriota</taxon>
        <taxon>Desulfovibrionia</taxon>
        <taxon>Desulfovibrionales</taxon>
        <taxon>Desulfovibrionaceae</taxon>
        <taxon>Desulfovibrio</taxon>
    </lineage>
</organism>
<dbReference type="GO" id="GO:0043709">
    <property type="term" value="P:cell adhesion involved in single-species biofilm formation"/>
    <property type="evidence" value="ECO:0007669"/>
    <property type="project" value="TreeGrafter"/>
</dbReference>
<evidence type="ECO:0000256" key="1">
    <source>
        <dbReference type="ARBA" id="ARBA00012528"/>
    </source>
</evidence>
<evidence type="ECO:0000256" key="2">
    <source>
        <dbReference type="ARBA" id="ARBA00034247"/>
    </source>
</evidence>
<dbReference type="EMBL" id="FPIW01000025">
    <property type="protein sequence ID" value="SFW50214.1"/>
    <property type="molecule type" value="Genomic_DNA"/>
</dbReference>
<dbReference type="RefSeq" id="WP_072311874.1">
    <property type="nucleotide sequence ID" value="NZ_FPIW01000025.1"/>
</dbReference>
<dbReference type="CDD" id="cd06225">
    <property type="entry name" value="HAMP"/>
    <property type="match status" value="1"/>
</dbReference>
<sequence>MDDPANTGAALSEDVALATEVIGHVHSILTGVSVSEGPLPDRLRQLEGMENLHNLIWGIRSLAHNLGKGDLHYMSKQRGFVIGSLKALQSDLRHLTWQAQCIAKGEYQHRINFLGDFSTAFNKMVEELDKNVSELTRLSHKYKQLSFIDPLTGLLNRRAFMVKAEKTLELLREEGLPASVLLADIDHFKAVNDTYGHACGDEVLVRFSRCISSFLREQDLCCRYGGEEFVILLAGEELAEACELGEKIRSAVEQTVMDEAAMLHCIQARSREGQASIPHPVPLRITVSLGVSRLCRDNVSCSLLQQLEAGIAEADRCLYRAKYNGRNSVVCQDAPSFLQE</sequence>
<dbReference type="PANTHER" id="PTHR45138">
    <property type="entry name" value="REGULATORY COMPONENTS OF SENSORY TRANSDUCTION SYSTEM"/>
    <property type="match status" value="1"/>
</dbReference>
<dbReference type="InterPro" id="IPR050469">
    <property type="entry name" value="Diguanylate_Cyclase"/>
</dbReference>
<dbReference type="Pfam" id="PF00990">
    <property type="entry name" value="GGDEF"/>
    <property type="match status" value="1"/>
</dbReference>
<comment type="catalytic activity">
    <reaction evidence="2">
        <text>2 GTP = 3',3'-c-di-GMP + 2 diphosphate</text>
        <dbReference type="Rhea" id="RHEA:24898"/>
        <dbReference type="ChEBI" id="CHEBI:33019"/>
        <dbReference type="ChEBI" id="CHEBI:37565"/>
        <dbReference type="ChEBI" id="CHEBI:58805"/>
        <dbReference type="EC" id="2.7.7.65"/>
    </reaction>
</comment>
<gene>
    <name evidence="4" type="ORF">SAMN02910291_01579</name>
</gene>
<dbReference type="PROSITE" id="PS50887">
    <property type="entry name" value="GGDEF"/>
    <property type="match status" value="1"/>
</dbReference>